<reference evidence="1 2" key="1">
    <citation type="submission" date="2019-06" db="EMBL/GenBank/DDBJ databases">
        <title>Sequencing the genomes of 1000 actinobacteria strains.</title>
        <authorList>
            <person name="Klenk H.-P."/>
        </authorList>
    </citation>
    <scope>NUCLEOTIDE SEQUENCE [LARGE SCALE GENOMIC DNA]</scope>
    <source>
        <strain evidence="1 2">DSM 41649</strain>
    </source>
</reference>
<dbReference type="RefSeq" id="WP_145791415.1">
    <property type="nucleotide sequence ID" value="NZ_BAAABR010000029.1"/>
</dbReference>
<comment type="caution">
    <text evidence="1">The sequence shown here is derived from an EMBL/GenBank/DDBJ whole genome shotgun (WGS) entry which is preliminary data.</text>
</comment>
<name>A0A561ERN1_9ACTN</name>
<dbReference type="AlphaFoldDB" id="A0A561ERN1"/>
<evidence type="ECO:0000313" key="2">
    <source>
        <dbReference type="Proteomes" id="UP000318416"/>
    </source>
</evidence>
<accession>A0A561ERN1</accession>
<gene>
    <name evidence="1" type="ORF">FB465_3298</name>
</gene>
<sequence length="72" mass="7655">MLDIIEEATRSGARIDDTLAALTARSFPVARVEAVDLGRSWTLCWPGGDDPSPAGSLVVDGVDLRSFAGPRR</sequence>
<organism evidence="1 2">
    <name type="scientific">Kitasatospora atroaurantiaca</name>
    <dbReference type="NCBI Taxonomy" id="285545"/>
    <lineage>
        <taxon>Bacteria</taxon>
        <taxon>Bacillati</taxon>
        <taxon>Actinomycetota</taxon>
        <taxon>Actinomycetes</taxon>
        <taxon>Kitasatosporales</taxon>
        <taxon>Streptomycetaceae</taxon>
        <taxon>Kitasatospora</taxon>
    </lineage>
</organism>
<proteinExistence type="predicted"/>
<dbReference type="Proteomes" id="UP000318416">
    <property type="component" value="Unassembled WGS sequence"/>
</dbReference>
<dbReference type="EMBL" id="VIVR01000001">
    <property type="protein sequence ID" value="TWE18244.1"/>
    <property type="molecule type" value="Genomic_DNA"/>
</dbReference>
<protein>
    <submittedName>
        <fullName evidence="1">Uncharacterized protein</fullName>
    </submittedName>
</protein>
<evidence type="ECO:0000313" key="1">
    <source>
        <dbReference type="EMBL" id="TWE18244.1"/>
    </source>
</evidence>
<keyword evidence="2" id="KW-1185">Reference proteome</keyword>